<dbReference type="KEGG" id="jpo:G7058_01100"/>
<dbReference type="Pfam" id="PF09911">
    <property type="entry name" value="DUF2140"/>
    <property type="match status" value="1"/>
</dbReference>
<dbReference type="GeneID" id="94551853"/>
<dbReference type="RefSeq" id="WP_166061820.1">
    <property type="nucleotide sequence ID" value="NZ_CP049889.1"/>
</dbReference>
<feature type="transmembrane region" description="Helical" evidence="1">
    <location>
        <begin position="12"/>
        <end position="36"/>
    </location>
</feature>
<keyword evidence="1" id="KW-0812">Transmembrane</keyword>
<dbReference type="InterPro" id="IPR018672">
    <property type="entry name" value="DUF2140"/>
</dbReference>
<keyword evidence="3" id="KW-1185">Reference proteome</keyword>
<organism evidence="2 3">
    <name type="scientific">Jeotgalibaca porci</name>
    <dbReference type="NCBI Taxonomy" id="1868793"/>
    <lineage>
        <taxon>Bacteria</taxon>
        <taxon>Bacillati</taxon>
        <taxon>Bacillota</taxon>
        <taxon>Bacilli</taxon>
        <taxon>Lactobacillales</taxon>
        <taxon>Carnobacteriaceae</taxon>
        <taxon>Jeotgalibaca</taxon>
    </lineage>
</organism>
<evidence type="ECO:0000313" key="2">
    <source>
        <dbReference type="EMBL" id="QIK50782.1"/>
    </source>
</evidence>
<keyword evidence="1" id="KW-0472">Membrane</keyword>
<dbReference type="AlphaFoldDB" id="A0A6G7WEV5"/>
<evidence type="ECO:0000256" key="1">
    <source>
        <dbReference type="SAM" id="Phobius"/>
    </source>
</evidence>
<evidence type="ECO:0000313" key="3">
    <source>
        <dbReference type="Proteomes" id="UP000501830"/>
    </source>
</evidence>
<keyword evidence="1" id="KW-1133">Transmembrane helix</keyword>
<accession>A0A6G7WEV5</accession>
<dbReference type="EMBL" id="CP049889">
    <property type="protein sequence ID" value="QIK50782.1"/>
    <property type="molecule type" value="Genomic_DNA"/>
</dbReference>
<reference evidence="2 3" key="1">
    <citation type="journal article" date="2017" name="Int. J. Syst. Evol. Microbiol.">
        <title>Jeotgalibaca porci sp. nov. and Jeotgalibaca arthritidis sp. nov., isolated from pigs, and emended description of the genus Jeotgalibaca.</title>
        <authorList>
            <person name="Zamora L."/>
            <person name="Perez-Sancho M."/>
            <person name="Dominguez L."/>
            <person name="Fernandez-Garayzabal J.F."/>
            <person name="Vela A.I."/>
        </authorList>
    </citation>
    <scope>NUCLEOTIDE SEQUENCE [LARGE SCALE GENOMIC DNA]</scope>
    <source>
        <strain evidence="2 3">CCUG 69148</strain>
    </source>
</reference>
<dbReference type="Proteomes" id="UP000501830">
    <property type="component" value="Chromosome"/>
</dbReference>
<gene>
    <name evidence="2" type="ORF">G7058_01100</name>
</gene>
<protein>
    <submittedName>
        <fullName evidence="2">YpmS family protein</fullName>
    </submittedName>
</protein>
<sequence length="208" mass="23311">MEKVAKKKKSGWKWAFFLLLLLNMGVIIYVGSLFIASPTTDTHSKKEEITEEIINSEEEIDALITLGNKDLETLLLYALSENTSTGEVPEITISEDVIISGELEVLGFPIQYQLTAEPFVVEDGNLQLKVSEVALGRFTLPVKQVLQLLSNQMDPNLPLEVDIDNAFITVRLSEVETGSVKRIKLIKIEKELAEYTFNITIAKENLLQ</sequence>
<name>A0A6G7WEV5_9LACT</name>
<proteinExistence type="predicted"/>